<comment type="similarity">
    <text evidence="1 3">Belongs to the type-B carboxylesterase/lipase family.</text>
</comment>
<evidence type="ECO:0000313" key="6">
    <source>
        <dbReference type="Proteomes" id="UP001597024"/>
    </source>
</evidence>
<dbReference type="EMBL" id="JBHTHX010003182">
    <property type="protein sequence ID" value="MFD0891440.1"/>
    <property type="molecule type" value="Genomic_DNA"/>
</dbReference>
<dbReference type="InterPro" id="IPR019826">
    <property type="entry name" value="Carboxylesterase_B_AS"/>
</dbReference>
<dbReference type="SUPFAM" id="SSF53474">
    <property type="entry name" value="alpha/beta-Hydrolases"/>
    <property type="match status" value="1"/>
</dbReference>
<dbReference type="PANTHER" id="PTHR11559">
    <property type="entry name" value="CARBOXYLESTERASE"/>
    <property type="match status" value="1"/>
</dbReference>
<dbReference type="InterPro" id="IPR002018">
    <property type="entry name" value="CarbesteraseB"/>
</dbReference>
<reference evidence="6" key="1">
    <citation type="journal article" date="2019" name="Int. J. Syst. Evol. Microbiol.">
        <title>The Global Catalogue of Microorganisms (GCM) 10K type strain sequencing project: providing services to taxonomists for standard genome sequencing and annotation.</title>
        <authorList>
            <consortium name="The Broad Institute Genomics Platform"/>
            <consortium name="The Broad Institute Genome Sequencing Center for Infectious Disease"/>
            <person name="Wu L."/>
            <person name="Ma J."/>
        </authorList>
    </citation>
    <scope>NUCLEOTIDE SEQUENCE [LARGE SCALE GENOMIC DNA]</scope>
    <source>
        <strain evidence="6">CCUG 62974</strain>
    </source>
</reference>
<organism evidence="5 6">
    <name type="scientific">Streptosporangium algeriense</name>
    <dbReference type="NCBI Taxonomy" id="1682748"/>
    <lineage>
        <taxon>Bacteria</taxon>
        <taxon>Bacillati</taxon>
        <taxon>Actinomycetota</taxon>
        <taxon>Actinomycetes</taxon>
        <taxon>Streptosporangiales</taxon>
        <taxon>Streptosporangiaceae</taxon>
        <taxon>Streptosporangium</taxon>
    </lineage>
</organism>
<evidence type="ECO:0000256" key="1">
    <source>
        <dbReference type="ARBA" id="ARBA00005964"/>
    </source>
</evidence>
<evidence type="ECO:0000313" key="5">
    <source>
        <dbReference type="EMBL" id="MFD0891440.1"/>
    </source>
</evidence>
<evidence type="ECO:0000256" key="3">
    <source>
        <dbReference type="RuleBase" id="RU361235"/>
    </source>
</evidence>
<dbReference type="Gene3D" id="3.40.50.1820">
    <property type="entry name" value="alpha/beta hydrolase"/>
    <property type="match status" value="1"/>
</dbReference>
<keyword evidence="6" id="KW-1185">Reference proteome</keyword>
<name>A0ABW3E994_9ACTN</name>
<evidence type="ECO:0000259" key="4">
    <source>
        <dbReference type="Pfam" id="PF00135"/>
    </source>
</evidence>
<dbReference type="Pfam" id="PF00135">
    <property type="entry name" value="COesterase"/>
    <property type="match status" value="1"/>
</dbReference>
<feature type="non-terminal residue" evidence="5">
    <location>
        <position position="213"/>
    </location>
</feature>
<feature type="non-terminal residue" evidence="5">
    <location>
        <position position="1"/>
    </location>
</feature>
<dbReference type="Proteomes" id="UP001597024">
    <property type="component" value="Unassembled WGS sequence"/>
</dbReference>
<dbReference type="PROSITE" id="PS00122">
    <property type="entry name" value="CARBOXYLESTERASE_B_1"/>
    <property type="match status" value="1"/>
</dbReference>
<sequence length="213" mass="22754">VGELRWAPPERHAPWTETLQATQRSTPCPQPAFLTPETYNEDCLKLNVAVPADAGTTPLAVMVEFHGGGFRLGSSSDGTYLAGAGRVVHVSVDYRLGILGFLAHKALGARSGNWALRDQQEALRWVQRNISRFGGDPRNVTIYGASAGGSSVCAHTASPLSRGLFQKGISQSGEYNSLRGHEAMWQTQDCKADLPTAAEAQQTGDRFAAAVGC</sequence>
<feature type="domain" description="Carboxylesterase type B" evidence="4">
    <location>
        <begin position="1"/>
        <end position="177"/>
    </location>
</feature>
<protein>
    <recommendedName>
        <fullName evidence="3">Carboxylic ester hydrolase</fullName>
        <ecNumber evidence="3">3.1.1.-</ecNumber>
    </recommendedName>
</protein>
<dbReference type="EC" id="3.1.1.-" evidence="3"/>
<comment type="caution">
    <text evidence="5">The sequence shown here is derived from an EMBL/GenBank/DDBJ whole genome shotgun (WGS) entry which is preliminary data.</text>
</comment>
<gene>
    <name evidence="5" type="ORF">ACFQ08_43410</name>
</gene>
<proteinExistence type="inferred from homology"/>
<dbReference type="InterPro" id="IPR050309">
    <property type="entry name" value="Type-B_Carboxylest/Lipase"/>
</dbReference>
<keyword evidence="2 3" id="KW-0378">Hydrolase</keyword>
<accession>A0ABW3E994</accession>
<dbReference type="InterPro" id="IPR029058">
    <property type="entry name" value="AB_hydrolase_fold"/>
</dbReference>
<evidence type="ECO:0000256" key="2">
    <source>
        <dbReference type="ARBA" id="ARBA00022801"/>
    </source>
</evidence>